<proteinExistence type="predicted"/>
<dbReference type="EMBL" id="LAZR01030897">
    <property type="protein sequence ID" value="KKL55274.1"/>
    <property type="molecule type" value="Genomic_DNA"/>
</dbReference>
<sequence length="55" mass="5870">MERSPCILCGKPLGTGANGCSAMVNGIEYVACGGHPNIPGDNKNNFWSKIRTFQN</sequence>
<comment type="caution">
    <text evidence="1">The sequence shown here is derived from an EMBL/GenBank/DDBJ whole genome shotgun (WGS) entry which is preliminary data.</text>
</comment>
<gene>
    <name evidence="1" type="ORF">LCGC14_2257030</name>
</gene>
<accession>A0A0F9D191</accession>
<protein>
    <submittedName>
        <fullName evidence="1">Uncharacterized protein</fullName>
    </submittedName>
</protein>
<organism evidence="1">
    <name type="scientific">marine sediment metagenome</name>
    <dbReference type="NCBI Taxonomy" id="412755"/>
    <lineage>
        <taxon>unclassified sequences</taxon>
        <taxon>metagenomes</taxon>
        <taxon>ecological metagenomes</taxon>
    </lineage>
</organism>
<feature type="non-terminal residue" evidence="1">
    <location>
        <position position="55"/>
    </location>
</feature>
<name>A0A0F9D191_9ZZZZ</name>
<dbReference type="AlphaFoldDB" id="A0A0F9D191"/>
<evidence type="ECO:0000313" key="1">
    <source>
        <dbReference type="EMBL" id="KKL55274.1"/>
    </source>
</evidence>
<reference evidence="1" key="1">
    <citation type="journal article" date="2015" name="Nature">
        <title>Complex archaea that bridge the gap between prokaryotes and eukaryotes.</title>
        <authorList>
            <person name="Spang A."/>
            <person name="Saw J.H."/>
            <person name="Jorgensen S.L."/>
            <person name="Zaremba-Niedzwiedzka K."/>
            <person name="Martijn J."/>
            <person name="Lind A.E."/>
            <person name="van Eijk R."/>
            <person name="Schleper C."/>
            <person name="Guy L."/>
            <person name="Ettema T.J."/>
        </authorList>
    </citation>
    <scope>NUCLEOTIDE SEQUENCE</scope>
</reference>